<evidence type="ECO:0000256" key="5">
    <source>
        <dbReference type="ARBA" id="ARBA00023295"/>
    </source>
</evidence>
<evidence type="ECO:0000256" key="4">
    <source>
        <dbReference type="ARBA" id="ARBA00023239"/>
    </source>
</evidence>
<dbReference type="PANTHER" id="PTHR42909:SF1">
    <property type="entry name" value="CARBOHYDRATE KINASE PFKB DOMAIN-CONTAINING PROTEIN"/>
    <property type="match status" value="1"/>
</dbReference>
<evidence type="ECO:0000313" key="7">
    <source>
        <dbReference type="EMBL" id="XCI28117.1"/>
    </source>
</evidence>
<comment type="catalytic activity">
    <reaction evidence="6">
        <text>D-ribose 5-phosphate + uracil = psi-UMP + H2O</text>
        <dbReference type="Rhea" id="RHEA:18337"/>
        <dbReference type="ChEBI" id="CHEBI:15377"/>
        <dbReference type="ChEBI" id="CHEBI:17568"/>
        <dbReference type="ChEBI" id="CHEBI:58380"/>
        <dbReference type="ChEBI" id="CHEBI:78346"/>
        <dbReference type="EC" id="4.2.1.70"/>
    </reaction>
</comment>
<keyword evidence="1 6" id="KW-0479">Metal-binding</keyword>
<sequence length="305" mass="32632">MKNKVAISKEVAEAIKDKKGVVALESTIISHGMPYPQNLQTALEVENIVRENGAVPATIAIMDGQIKVGLNKSEIEKLSQSENVRKVSRRDLAFAVSKGEMGATTVSGTMIAAELAGIKIFATGGIGGVHRDGENTLDISADLTELGKTNVAVVCAGVKSILDIGRTLEYLETLGVPVITYKSTEFPAFFSSKSGFKSHLTAQDAEEIANMLKVKWDLDLEGGAVIANPILPEYDIKEEIIGKAINDALKECDRLGIEGKDVTPFLLSKIKEITSGESLKSNIALVKNNAKLAATIAHKLLNEED</sequence>
<dbReference type="HAMAP" id="MF_01876">
    <property type="entry name" value="PsiMP_glycosidase"/>
    <property type="match status" value="1"/>
</dbReference>
<feature type="active site" description="Nucleophile" evidence="6">
    <location>
        <position position="159"/>
    </location>
</feature>
<dbReference type="GO" id="GO:0016798">
    <property type="term" value="F:hydrolase activity, acting on glycosyl bonds"/>
    <property type="evidence" value="ECO:0007669"/>
    <property type="project" value="UniProtKB-KW"/>
</dbReference>
<reference evidence="7" key="1">
    <citation type="journal article" date="2018" name="Antonie Van Leeuwenhoek">
        <title>Proteinivorax hydrogeniformans sp. nov., an anaerobic, haloalkaliphilic bacterium fermenting proteinaceous compounds with high hydrogen production.</title>
        <authorList>
            <person name="Boltyanskaya Y."/>
            <person name="Detkova E."/>
            <person name="Pimenov N."/>
            <person name="Kevbrin V."/>
        </authorList>
    </citation>
    <scope>NUCLEOTIDE SEQUENCE</scope>
    <source>
        <strain evidence="7">Z-710</strain>
    </source>
</reference>
<reference evidence="7" key="2">
    <citation type="submission" date="2024-06" db="EMBL/GenBank/DDBJ databases">
        <authorList>
            <person name="Petrova K.O."/>
            <person name="Toshchakov S.V."/>
            <person name="Boltjanskaja Y.V."/>
            <person name="Kevbrin V.V."/>
        </authorList>
    </citation>
    <scope>NUCLEOTIDE SEQUENCE</scope>
    <source>
        <strain evidence="7">Z-710</strain>
    </source>
</reference>
<evidence type="ECO:0000256" key="6">
    <source>
        <dbReference type="HAMAP-Rule" id="MF_01876"/>
    </source>
</evidence>
<dbReference type="RefSeq" id="WP_353892694.1">
    <property type="nucleotide sequence ID" value="NZ_CP159485.1"/>
</dbReference>
<proteinExistence type="inferred from homology"/>
<dbReference type="InterPro" id="IPR022830">
    <property type="entry name" value="Indigdn_synthA-like"/>
</dbReference>
<organism evidence="7">
    <name type="scientific">Proteinivorax hydrogeniformans</name>
    <dbReference type="NCBI Taxonomy" id="1826727"/>
    <lineage>
        <taxon>Bacteria</taxon>
        <taxon>Bacillati</taxon>
        <taxon>Bacillota</taxon>
        <taxon>Clostridia</taxon>
        <taxon>Eubacteriales</taxon>
        <taxon>Proteinivoracaceae</taxon>
        <taxon>Proteinivorax</taxon>
    </lineage>
</organism>
<protein>
    <recommendedName>
        <fullName evidence="6">Pseudouridine-5'-phosphate glycosidase</fullName>
        <shortName evidence="6">PsiMP glycosidase</shortName>
        <ecNumber evidence="6">4.2.1.70</ecNumber>
    </recommendedName>
</protein>
<comment type="function">
    <text evidence="6">Catalyzes the reversible cleavage of pseudouridine 5'-phosphate (PsiMP) to ribose 5-phosphate and uracil. Functions biologically in the cleavage direction, as part of a pseudouridine degradation pathway.</text>
</comment>
<comment type="similarity">
    <text evidence="6">Belongs to the pseudouridine-5'-phosphate glycosidase family.</text>
</comment>
<dbReference type="Pfam" id="PF04227">
    <property type="entry name" value="Indigoidine_A"/>
    <property type="match status" value="1"/>
</dbReference>
<name>A0AAU8HSM5_9FIRM</name>
<keyword evidence="2 6" id="KW-0378">Hydrolase</keyword>
<keyword evidence="4 6" id="KW-0456">Lyase</keyword>
<feature type="binding site" evidence="6">
    <location>
        <position position="106"/>
    </location>
    <ligand>
        <name>substrate</name>
    </ligand>
</feature>
<dbReference type="GO" id="GO:0004730">
    <property type="term" value="F:pseudouridylate synthase activity"/>
    <property type="evidence" value="ECO:0007669"/>
    <property type="project" value="UniProtKB-UniRule"/>
</dbReference>
<accession>A0AAU8HSM5</accession>
<evidence type="ECO:0000256" key="2">
    <source>
        <dbReference type="ARBA" id="ARBA00022801"/>
    </source>
</evidence>
<feature type="binding site" evidence="6">
    <location>
        <begin position="140"/>
        <end position="142"/>
    </location>
    <ligand>
        <name>substrate</name>
    </ligand>
</feature>
<dbReference type="InterPro" id="IPR007342">
    <property type="entry name" value="PsuG"/>
</dbReference>
<comment type="subunit">
    <text evidence="6">Homotrimer.</text>
</comment>
<dbReference type="GO" id="GO:0046113">
    <property type="term" value="P:nucleobase catabolic process"/>
    <property type="evidence" value="ECO:0007669"/>
    <property type="project" value="UniProtKB-UniRule"/>
</dbReference>
<dbReference type="EMBL" id="CP159485">
    <property type="protein sequence ID" value="XCI28117.1"/>
    <property type="molecule type" value="Genomic_DNA"/>
</dbReference>
<dbReference type="EC" id="4.2.1.70" evidence="6"/>
<keyword evidence="3 6" id="KW-0464">Manganese</keyword>
<dbReference type="GO" id="GO:0046872">
    <property type="term" value="F:metal ion binding"/>
    <property type="evidence" value="ECO:0007669"/>
    <property type="project" value="UniProtKB-KW"/>
</dbReference>
<comment type="cofactor">
    <cofactor evidence="6">
        <name>Mn(2+)</name>
        <dbReference type="ChEBI" id="CHEBI:29035"/>
    </cofactor>
    <text evidence="6">Binds 1 Mn(2+) ion per subunit.</text>
</comment>
<feature type="binding site" evidence="6">
    <location>
        <position position="138"/>
    </location>
    <ligand>
        <name>Mn(2+)</name>
        <dbReference type="ChEBI" id="CHEBI:29035"/>
    </ligand>
</feature>
<dbReference type="PANTHER" id="PTHR42909">
    <property type="entry name" value="ZGC:136858"/>
    <property type="match status" value="1"/>
</dbReference>
<dbReference type="AlphaFoldDB" id="A0AAU8HSM5"/>
<evidence type="ECO:0000256" key="3">
    <source>
        <dbReference type="ARBA" id="ARBA00023211"/>
    </source>
</evidence>
<feature type="binding site" evidence="6">
    <location>
        <position position="86"/>
    </location>
    <ligand>
        <name>substrate</name>
    </ligand>
</feature>
<dbReference type="GO" id="GO:0005737">
    <property type="term" value="C:cytoplasm"/>
    <property type="evidence" value="ECO:0007669"/>
    <property type="project" value="TreeGrafter"/>
</dbReference>
<dbReference type="Gene3D" id="3.40.1790.10">
    <property type="entry name" value="Indigoidine synthase domain"/>
    <property type="match status" value="1"/>
</dbReference>
<gene>
    <name evidence="6" type="primary">psuG</name>
    <name evidence="7" type="ORF">PRVXH_002063</name>
</gene>
<evidence type="ECO:0000256" key="1">
    <source>
        <dbReference type="ARBA" id="ARBA00022723"/>
    </source>
</evidence>
<feature type="active site" description="Proton donor" evidence="6">
    <location>
        <position position="25"/>
    </location>
</feature>
<keyword evidence="5 6" id="KW-0326">Glycosidase</keyword>
<dbReference type="SUPFAM" id="SSF110581">
    <property type="entry name" value="Indigoidine synthase A-like"/>
    <property type="match status" value="1"/>
</dbReference>